<feature type="transmembrane region" description="Helical" evidence="1">
    <location>
        <begin position="12"/>
        <end position="30"/>
    </location>
</feature>
<dbReference type="Proteomes" id="UP000654947">
    <property type="component" value="Unassembled WGS sequence"/>
</dbReference>
<keyword evidence="3" id="KW-1185">Reference proteome</keyword>
<protein>
    <submittedName>
        <fullName evidence="2">Uncharacterized protein</fullName>
    </submittedName>
</protein>
<evidence type="ECO:0000256" key="1">
    <source>
        <dbReference type="SAM" id="Phobius"/>
    </source>
</evidence>
<dbReference type="EMBL" id="BMXL01000008">
    <property type="protein sequence ID" value="GHD24381.1"/>
    <property type="molecule type" value="Genomic_DNA"/>
</dbReference>
<name>A0A918XBN7_9ACTN</name>
<dbReference type="AlphaFoldDB" id="A0A918XBN7"/>
<sequence>MTGTETKIRSKIAAVVLWGIVLVALGYGVVRTAVDAAALFVS</sequence>
<gene>
    <name evidence="2" type="ORF">GCM10007147_20330</name>
</gene>
<keyword evidence="1" id="KW-1133">Transmembrane helix</keyword>
<keyword evidence="1" id="KW-0812">Transmembrane</keyword>
<evidence type="ECO:0000313" key="3">
    <source>
        <dbReference type="Proteomes" id="UP000654947"/>
    </source>
</evidence>
<evidence type="ECO:0000313" key="2">
    <source>
        <dbReference type="EMBL" id="GHD24381.1"/>
    </source>
</evidence>
<keyword evidence="1" id="KW-0472">Membrane</keyword>
<dbReference type="RefSeq" id="WP_017577434.1">
    <property type="nucleotide sequence ID" value="NZ_BMXL01000008.1"/>
</dbReference>
<accession>A0A918XBN7</accession>
<proteinExistence type="predicted"/>
<reference evidence="2 3" key="1">
    <citation type="journal article" date="2014" name="Int. J. Syst. Evol. Microbiol.">
        <title>Complete genome sequence of Corynebacterium casei LMG S-19264T (=DSM 44701T), isolated from a smear-ripened cheese.</title>
        <authorList>
            <consortium name="US DOE Joint Genome Institute (JGI-PGF)"/>
            <person name="Walter F."/>
            <person name="Albersmeier A."/>
            <person name="Kalinowski J."/>
            <person name="Ruckert C."/>
        </authorList>
    </citation>
    <scope>NUCLEOTIDE SEQUENCE [LARGE SCALE GENOMIC DNA]</scope>
    <source>
        <strain evidence="2 3">KCTC 19473</strain>
    </source>
</reference>
<comment type="caution">
    <text evidence="2">The sequence shown here is derived from an EMBL/GenBank/DDBJ whole genome shotgun (WGS) entry which is preliminary data.</text>
</comment>
<organism evidence="2 3">
    <name type="scientific">Nocardiopsis kunsanensis</name>
    <dbReference type="NCBI Taxonomy" id="141693"/>
    <lineage>
        <taxon>Bacteria</taxon>
        <taxon>Bacillati</taxon>
        <taxon>Actinomycetota</taxon>
        <taxon>Actinomycetes</taxon>
        <taxon>Streptosporangiales</taxon>
        <taxon>Nocardiopsidaceae</taxon>
        <taxon>Nocardiopsis</taxon>
    </lineage>
</organism>